<keyword evidence="1" id="KW-1133">Transmembrane helix</keyword>
<evidence type="ECO:0000313" key="4">
    <source>
        <dbReference type="Proteomes" id="UP000192276"/>
    </source>
</evidence>
<dbReference type="Pfam" id="PF06580">
    <property type="entry name" value="His_kinase"/>
    <property type="match status" value="1"/>
</dbReference>
<dbReference type="InterPro" id="IPR010559">
    <property type="entry name" value="Sig_transdc_His_kin_internal"/>
</dbReference>
<evidence type="ECO:0000313" key="3">
    <source>
        <dbReference type="EMBL" id="OQP58987.1"/>
    </source>
</evidence>
<feature type="transmembrane region" description="Helical" evidence="1">
    <location>
        <begin position="27"/>
        <end position="53"/>
    </location>
</feature>
<proteinExistence type="predicted"/>
<accession>A0A1V9FL11</accession>
<keyword evidence="4" id="KW-1185">Reference proteome</keyword>
<feature type="domain" description="Signal transduction histidine kinase internal region" evidence="2">
    <location>
        <begin position="149"/>
        <end position="226"/>
    </location>
</feature>
<dbReference type="InterPro" id="IPR050640">
    <property type="entry name" value="Bact_2-comp_sensor_kinase"/>
</dbReference>
<feature type="transmembrane region" description="Helical" evidence="1">
    <location>
        <begin position="65"/>
        <end position="86"/>
    </location>
</feature>
<dbReference type="GO" id="GO:0016020">
    <property type="term" value="C:membrane"/>
    <property type="evidence" value="ECO:0007669"/>
    <property type="project" value="InterPro"/>
</dbReference>
<dbReference type="PANTHER" id="PTHR34220">
    <property type="entry name" value="SENSOR HISTIDINE KINASE YPDA"/>
    <property type="match status" value="1"/>
</dbReference>
<reference evidence="4" key="1">
    <citation type="submission" date="2016-04" db="EMBL/GenBank/DDBJ databases">
        <authorList>
            <person name="Chen L."/>
            <person name="Zhuang W."/>
            <person name="Wang G."/>
        </authorList>
    </citation>
    <scope>NUCLEOTIDE SEQUENCE [LARGE SCALE GENOMIC DNA]</scope>
    <source>
        <strain evidence="4">208</strain>
    </source>
</reference>
<comment type="caution">
    <text evidence="3">The sequence shown here is derived from an EMBL/GenBank/DDBJ whole genome shotgun (WGS) entry which is preliminary data.</text>
</comment>
<organism evidence="3 4">
    <name type="scientific">Niastella populi</name>
    <dbReference type="NCBI Taxonomy" id="550983"/>
    <lineage>
        <taxon>Bacteria</taxon>
        <taxon>Pseudomonadati</taxon>
        <taxon>Bacteroidota</taxon>
        <taxon>Chitinophagia</taxon>
        <taxon>Chitinophagales</taxon>
        <taxon>Chitinophagaceae</taxon>
        <taxon>Niastella</taxon>
    </lineage>
</organism>
<evidence type="ECO:0000256" key="1">
    <source>
        <dbReference type="SAM" id="Phobius"/>
    </source>
</evidence>
<feature type="transmembrane region" description="Helical" evidence="1">
    <location>
        <begin position="106"/>
        <end position="126"/>
    </location>
</feature>
<keyword evidence="1" id="KW-0812">Transmembrane</keyword>
<dbReference type="STRING" id="550983.A4R26_21600"/>
<sequence length="337" mass="38526">MSFFVGPFTIGVNSLMLGALYFTDYRVFLTATAAAALIYATGFTTCSAVGVFLKRFFTGEEGIGLRLLVMVFLFLIIIVLFLELLFHGYKYIPFFQYTFNNTAFVWSLLGTGISAIFITFLLEGIARYEIWKNKMKESEQLSRANRQSRLQGLKSQVNPHFLFNSLNSLSSLIHEDEEKAEKFLDEMSKVYRYMLRNDDDELVMLITELNFVRSYYYLLKTRYGDGLQITINISPADYDKWLPPLTLQTIIENAFTQNVMTKDQPLHIQIAKSADGIVVCNNVQPKLISQKTDIESGIDNLVTRYSLLHQSRIVIEDSHTERVIYLPLFTCKTGGCA</sequence>
<dbReference type="Proteomes" id="UP000192276">
    <property type="component" value="Unassembled WGS sequence"/>
</dbReference>
<evidence type="ECO:0000259" key="2">
    <source>
        <dbReference type="Pfam" id="PF06580"/>
    </source>
</evidence>
<keyword evidence="1" id="KW-0472">Membrane</keyword>
<name>A0A1V9FL11_9BACT</name>
<protein>
    <recommendedName>
        <fullName evidence="2">Signal transduction histidine kinase internal region domain-containing protein</fullName>
    </recommendedName>
</protein>
<dbReference type="GO" id="GO:0000155">
    <property type="term" value="F:phosphorelay sensor kinase activity"/>
    <property type="evidence" value="ECO:0007669"/>
    <property type="project" value="InterPro"/>
</dbReference>
<dbReference type="AlphaFoldDB" id="A0A1V9FL11"/>
<dbReference type="EMBL" id="LWBP01000185">
    <property type="protein sequence ID" value="OQP58987.1"/>
    <property type="molecule type" value="Genomic_DNA"/>
</dbReference>
<dbReference type="PANTHER" id="PTHR34220:SF7">
    <property type="entry name" value="SENSOR HISTIDINE KINASE YPDA"/>
    <property type="match status" value="1"/>
</dbReference>
<gene>
    <name evidence="3" type="ORF">A4R26_21600</name>
</gene>